<keyword evidence="6 8" id="KW-0539">Nucleus</keyword>
<evidence type="ECO:0000256" key="2">
    <source>
        <dbReference type="ARBA" id="ARBA00010024"/>
    </source>
</evidence>
<evidence type="ECO:0000256" key="1">
    <source>
        <dbReference type="ARBA" id="ARBA00004123"/>
    </source>
</evidence>
<dbReference type="Pfam" id="PF00643">
    <property type="entry name" value="zf-B_box"/>
    <property type="match status" value="1"/>
</dbReference>
<comment type="subcellular location">
    <subcellularLocation>
        <location evidence="1 8">Nucleus</location>
    </subcellularLocation>
</comment>
<proteinExistence type="inferred from homology"/>
<feature type="compositionally biased region" description="Basic residues" evidence="9">
    <location>
        <begin position="95"/>
        <end position="106"/>
    </location>
</feature>
<organism evidence="12 14">
    <name type="scientific">Punica granatum</name>
    <name type="common">Pomegranate</name>
    <dbReference type="NCBI Taxonomy" id="22663"/>
    <lineage>
        <taxon>Eukaryota</taxon>
        <taxon>Viridiplantae</taxon>
        <taxon>Streptophyta</taxon>
        <taxon>Embryophyta</taxon>
        <taxon>Tracheophyta</taxon>
        <taxon>Spermatophyta</taxon>
        <taxon>Magnoliopsida</taxon>
        <taxon>eudicotyledons</taxon>
        <taxon>Gunneridae</taxon>
        <taxon>Pentapetalae</taxon>
        <taxon>rosids</taxon>
        <taxon>malvids</taxon>
        <taxon>Myrtales</taxon>
        <taxon>Lythraceae</taxon>
        <taxon>Punica</taxon>
    </lineage>
</organism>
<dbReference type="InterPro" id="IPR052453">
    <property type="entry name" value="CONSTANS-like_ZF"/>
</dbReference>
<dbReference type="STRING" id="22663.A0A218VX44"/>
<dbReference type="EMBL" id="MTKT01005615">
    <property type="protein sequence ID" value="OWM65144.1"/>
    <property type="molecule type" value="Genomic_DNA"/>
</dbReference>
<reference evidence="12" key="2">
    <citation type="submission" date="2017-06" db="EMBL/GenBank/DDBJ databases">
        <title>The pomegranate genome and the genomics of punicalagin biosynthesis.</title>
        <authorList>
            <person name="Xu C."/>
        </authorList>
    </citation>
    <scope>NUCLEOTIDE SEQUENCE [LARGE SCALE GENOMIC DNA]</scope>
    <source>
        <tissue evidence="12">Fresh leaf</tissue>
    </source>
</reference>
<dbReference type="InterPro" id="IPR010402">
    <property type="entry name" value="CCT_domain"/>
</dbReference>
<dbReference type="SMART" id="SM00336">
    <property type="entry name" value="BBOX"/>
    <property type="match status" value="1"/>
</dbReference>
<dbReference type="GO" id="GO:0008270">
    <property type="term" value="F:zinc ion binding"/>
    <property type="evidence" value="ECO:0007669"/>
    <property type="project" value="UniProtKB-KW"/>
</dbReference>
<evidence type="ECO:0000256" key="8">
    <source>
        <dbReference type="PROSITE-ProRule" id="PRU00357"/>
    </source>
</evidence>
<evidence type="ECO:0000256" key="5">
    <source>
        <dbReference type="ARBA" id="ARBA00022833"/>
    </source>
</evidence>
<dbReference type="InterPro" id="IPR000315">
    <property type="entry name" value="Znf_B-box"/>
</dbReference>
<evidence type="ECO:0000259" key="10">
    <source>
        <dbReference type="PROSITE" id="PS50119"/>
    </source>
</evidence>
<dbReference type="PROSITE" id="PS50119">
    <property type="entry name" value="ZF_BBOX"/>
    <property type="match status" value="1"/>
</dbReference>
<dbReference type="PANTHER" id="PTHR31874">
    <property type="entry name" value="CCT MOTIF FAMILY PROTEIN, EXPRESSED"/>
    <property type="match status" value="1"/>
</dbReference>
<comment type="caution">
    <text evidence="12">The sequence shown here is derived from an EMBL/GenBank/DDBJ whole genome shotgun (WGS) entry which is preliminary data.</text>
</comment>
<feature type="domain" description="CCT" evidence="11">
    <location>
        <begin position="375"/>
        <end position="417"/>
    </location>
</feature>
<evidence type="ECO:0000259" key="11">
    <source>
        <dbReference type="PROSITE" id="PS51017"/>
    </source>
</evidence>
<protein>
    <submittedName>
        <fullName evidence="12">Uncharacterized protein</fullName>
    </submittedName>
</protein>
<evidence type="ECO:0000256" key="3">
    <source>
        <dbReference type="ARBA" id="ARBA00022723"/>
    </source>
</evidence>
<dbReference type="PROSITE" id="PS51017">
    <property type="entry name" value="CCT"/>
    <property type="match status" value="1"/>
</dbReference>
<reference evidence="14" key="1">
    <citation type="journal article" date="2017" name="Plant J.">
        <title>The pomegranate (Punica granatum L.) genome and the genomics of punicalagin biosynthesis.</title>
        <authorList>
            <person name="Qin G."/>
            <person name="Xu C."/>
            <person name="Ming R."/>
            <person name="Tang H."/>
            <person name="Guyot R."/>
            <person name="Kramer E.M."/>
            <person name="Hu Y."/>
            <person name="Yi X."/>
            <person name="Qi Y."/>
            <person name="Xu X."/>
            <person name="Gao Z."/>
            <person name="Pan H."/>
            <person name="Jian J."/>
            <person name="Tian Y."/>
            <person name="Yue Z."/>
            <person name="Xu Y."/>
        </authorList>
    </citation>
    <scope>NUCLEOTIDE SEQUENCE [LARGE SCALE GENOMIC DNA]</scope>
    <source>
        <strain evidence="14">cv. Dabenzi</strain>
    </source>
</reference>
<feature type="domain" description="B box-type" evidence="10">
    <location>
        <begin position="14"/>
        <end position="61"/>
    </location>
</feature>
<evidence type="ECO:0000256" key="4">
    <source>
        <dbReference type="ARBA" id="ARBA00022771"/>
    </source>
</evidence>
<dbReference type="Pfam" id="PF06203">
    <property type="entry name" value="CCT"/>
    <property type="match status" value="1"/>
</dbReference>
<accession>A0A218VX44</accession>
<evidence type="ECO:0000313" key="12">
    <source>
        <dbReference type="EMBL" id="OWM65144.1"/>
    </source>
</evidence>
<keyword evidence="3" id="KW-0479">Metal-binding</keyword>
<evidence type="ECO:0000313" key="13">
    <source>
        <dbReference type="EMBL" id="PKI43864.1"/>
    </source>
</evidence>
<dbReference type="PANTHER" id="PTHR31874:SF1">
    <property type="entry name" value="ZINC FINGER PROTEIN CONSTANS-LIKE 6"/>
    <property type="match status" value="1"/>
</dbReference>
<dbReference type="GO" id="GO:0006355">
    <property type="term" value="P:regulation of DNA-templated transcription"/>
    <property type="evidence" value="ECO:0007669"/>
    <property type="project" value="TreeGrafter"/>
</dbReference>
<dbReference type="OrthoDB" id="153872at2759"/>
<reference evidence="13 15" key="3">
    <citation type="submission" date="2017-11" db="EMBL/GenBank/DDBJ databases">
        <title>De-novo sequencing of pomegranate (Punica granatum L.) genome.</title>
        <authorList>
            <person name="Akparov Z."/>
            <person name="Amiraslanov A."/>
            <person name="Hajiyeva S."/>
            <person name="Abbasov M."/>
            <person name="Kaur K."/>
            <person name="Hamwieh A."/>
            <person name="Solovyev V."/>
            <person name="Salamov A."/>
            <person name="Braich B."/>
            <person name="Kosarev P."/>
            <person name="Mahmoud A."/>
            <person name="Hajiyev E."/>
            <person name="Babayeva S."/>
            <person name="Izzatullayeva V."/>
            <person name="Mammadov A."/>
            <person name="Mammadov A."/>
            <person name="Sharifova S."/>
            <person name="Ojaghi J."/>
            <person name="Eynullazada K."/>
            <person name="Bayramov B."/>
            <person name="Abdulazimova A."/>
            <person name="Shahmuradov I."/>
        </authorList>
    </citation>
    <scope>NUCLEOTIDE SEQUENCE [LARGE SCALE GENOMIC DNA]</scope>
    <source>
        <strain evidence="13">AG2017</strain>
        <strain evidence="15">cv. AG2017</strain>
        <tissue evidence="13">Leaf</tissue>
    </source>
</reference>
<dbReference type="AlphaFoldDB" id="A0A218VX44"/>
<dbReference type="GeneID" id="116215624"/>
<dbReference type="Proteomes" id="UP000233551">
    <property type="component" value="Unassembled WGS sequence"/>
</dbReference>
<dbReference type="CDD" id="cd19821">
    <property type="entry name" value="Bbox1_BBX-like"/>
    <property type="match status" value="1"/>
</dbReference>
<dbReference type="InterPro" id="IPR049808">
    <property type="entry name" value="CONSTANS-like_Bbox1"/>
</dbReference>
<feature type="compositionally biased region" description="Polar residues" evidence="9">
    <location>
        <begin position="66"/>
        <end position="88"/>
    </location>
</feature>
<keyword evidence="5" id="KW-0862">Zinc</keyword>
<gene>
    <name evidence="12" type="ORF">CDL15_Pgr008731</name>
    <name evidence="13" type="ORF">CRG98_035698</name>
</gene>
<comment type="similarity">
    <text evidence="2">Belongs to the CONSTANS family.</text>
</comment>
<dbReference type="Proteomes" id="UP000197138">
    <property type="component" value="Unassembled WGS sequence"/>
</dbReference>
<dbReference type="GO" id="GO:0005634">
    <property type="term" value="C:nucleus"/>
    <property type="evidence" value="ECO:0007669"/>
    <property type="project" value="UniProtKB-SubCell"/>
</dbReference>
<dbReference type="EMBL" id="PGOL01002963">
    <property type="protein sequence ID" value="PKI43864.1"/>
    <property type="molecule type" value="Genomic_DNA"/>
</dbReference>
<evidence type="ECO:0000313" key="15">
    <source>
        <dbReference type="Proteomes" id="UP000233551"/>
    </source>
</evidence>
<evidence type="ECO:0000256" key="6">
    <source>
        <dbReference type="ARBA" id="ARBA00023242"/>
    </source>
</evidence>
<keyword evidence="4 7" id="KW-0863">Zinc-finger</keyword>
<keyword evidence="15" id="KW-1185">Reference proteome</keyword>
<name>A0A218VX44_PUNGR</name>
<evidence type="ECO:0000313" key="14">
    <source>
        <dbReference type="Proteomes" id="UP000197138"/>
    </source>
</evidence>
<feature type="region of interest" description="Disordered" evidence="9">
    <location>
        <begin position="60"/>
        <end position="138"/>
    </location>
</feature>
<evidence type="ECO:0000256" key="9">
    <source>
        <dbReference type="SAM" id="MobiDB-lite"/>
    </source>
</evidence>
<evidence type="ECO:0000256" key="7">
    <source>
        <dbReference type="PROSITE-ProRule" id="PRU00024"/>
    </source>
</evidence>
<sequence length="422" mass="45547">MIADAKTANAVGGRTARACESCLKCRARWYCPADDAFLCGACDASVHSANQLARRHERVRLEAAPNPSTSHKSNGRSLKTSTDDSNSVPAWHGGFTRKARTPRKKFPGADGGLAAKLPSPGDLVPELSGEFDVSTGSMDESDDIGLQCRVPVLDPFAEVGGCDLLGLGGGNGGTCDDELDIGLLLPSEVDLEEFAADVKSLLGKEGLDLDEETGTEVKVKDELSGDDIMLELGDDETAEGCNFEVAAAWEVAAEAAVGEMEFRSPVAAVGGDEVEEEKLVPAAAAGGDNKSSIHSNENEVKPTKMLLRLNYEDVITAWASHLSPWTNGTRPNLSPGDEWPDCMGSYASDVHNQHNYGGDAMGLRGHSVGGDDKEREARVSRYREKRRTRMFSKKIRYQVRKLNAEKRPRMKGRFVKRTPCFS</sequence>